<dbReference type="RefSeq" id="WP_378244573.1">
    <property type="nucleotide sequence ID" value="NZ_JBHSKF010000002.1"/>
</dbReference>
<dbReference type="PROSITE" id="PS50893">
    <property type="entry name" value="ABC_TRANSPORTER_2"/>
    <property type="match status" value="1"/>
</dbReference>
<dbReference type="Pfam" id="PF00005">
    <property type="entry name" value="ABC_tran"/>
    <property type="match status" value="1"/>
</dbReference>
<evidence type="ECO:0000256" key="1">
    <source>
        <dbReference type="ARBA" id="ARBA00004202"/>
    </source>
</evidence>
<evidence type="ECO:0000256" key="2">
    <source>
        <dbReference type="ARBA" id="ARBA00022448"/>
    </source>
</evidence>
<reference evidence="8" key="1">
    <citation type="journal article" date="2019" name="Int. J. Syst. Evol. Microbiol.">
        <title>The Global Catalogue of Microorganisms (GCM) 10K type strain sequencing project: providing services to taxonomists for standard genome sequencing and annotation.</title>
        <authorList>
            <consortium name="The Broad Institute Genomics Platform"/>
            <consortium name="The Broad Institute Genome Sequencing Center for Infectious Disease"/>
            <person name="Wu L."/>
            <person name="Ma J."/>
        </authorList>
    </citation>
    <scope>NUCLEOTIDE SEQUENCE [LARGE SCALE GENOMIC DNA]</scope>
    <source>
        <strain evidence="8">CCUG 59778</strain>
    </source>
</reference>
<comment type="caution">
    <text evidence="7">The sequence shown here is derived from an EMBL/GenBank/DDBJ whole genome shotgun (WGS) entry which is preliminary data.</text>
</comment>
<keyword evidence="5" id="KW-0046">Antibiotic resistance</keyword>
<dbReference type="EMBL" id="JBHSKF010000002">
    <property type="protein sequence ID" value="MFC5286544.1"/>
    <property type="molecule type" value="Genomic_DNA"/>
</dbReference>
<keyword evidence="3" id="KW-0547">Nucleotide-binding</keyword>
<dbReference type="InterPro" id="IPR050763">
    <property type="entry name" value="ABC_transporter_ATP-binding"/>
</dbReference>
<dbReference type="SUPFAM" id="SSF52540">
    <property type="entry name" value="P-loop containing nucleoside triphosphate hydrolases"/>
    <property type="match status" value="1"/>
</dbReference>
<dbReference type="InterPro" id="IPR017871">
    <property type="entry name" value="ABC_transporter-like_CS"/>
</dbReference>
<gene>
    <name evidence="7" type="ORF">ACFPM7_05725</name>
</gene>
<dbReference type="InterPro" id="IPR003593">
    <property type="entry name" value="AAA+_ATPase"/>
</dbReference>
<sequence>MIAPPLVAEGLVRHYDEVRALDGFDLIAQPGEIVGLLGANGSGKTTFVETVTGLVRPTAGRVEVCGVDMLRTPRQARRHLGCAPQDVAMYYSATVKENLLVFGGLVGLRGPALRTAMDEVTGQMRLESVMDKQVGVLSGGQRRRAQVATALLGKPSLLLLDEPTAGADPPTREALLTAVRARAAEGAAVIYTTHYLPELSDLDASLAVIRAGKVIARGEQDSLLAGLMGEVKVRLDGPIPDRLRDLGRVENDELHLPSIDPAQTLAGLLADGLVPLSVDVRKPSLDDLYESLEMVTNAG</sequence>
<feature type="domain" description="ABC transporter" evidence="6">
    <location>
        <begin position="6"/>
        <end position="236"/>
    </location>
</feature>
<keyword evidence="8" id="KW-1185">Reference proteome</keyword>
<dbReference type="InterPro" id="IPR003439">
    <property type="entry name" value="ABC_transporter-like_ATP-bd"/>
</dbReference>
<dbReference type="Gene3D" id="3.40.50.300">
    <property type="entry name" value="P-loop containing nucleotide triphosphate hydrolases"/>
    <property type="match status" value="1"/>
</dbReference>
<evidence type="ECO:0000256" key="5">
    <source>
        <dbReference type="ARBA" id="ARBA00023251"/>
    </source>
</evidence>
<organism evidence="7 8">
    <name type="scientific">Actinokineospora guangxiensis</name>
    <dbReference type="NCBI Taxonomy" id="1490288"/>
    <lineage>
        <taxon>Bacteria</taxon>
        <taxon>Bacillati</taxon>
        <taxon>Actinomycetota</taxon>
        <taxon>Actinomycetes</taxon>
        <taxon>Pseudonocardiales</taxon>
        <taxon>Pseudonocardiaceae</taxon>
        <taxon>Actinokineospora</taxon>
    </lineage>
</organism>
<dbReference type="PANTHER" id="PTHR42711">
    <property type="entry name" value="ABC TRANSPORTER ATP-BINDING PROTEIN"/>
    <property type="match status" value="1"/>
</dbReference>
<dbReference type="PROSITE" id="PS00211">
    <property type="entry name" value="ABC_TRANSPORTER_1"/>
    <property type="match status" value="1"/>
</dbReference>
<dbReference type="InterPro" id="IPR027417">
    <property type="entry name" value="P-loop_NTPase"/>
</dbReference>
<keyword evidence="4 7" id="KW-0067">ATP-binding</keyword>
<evidence type="ECO:0000313" key="7">
    <source>
        <dbReference type="EMBL" id="MFC5286544.1"/>
    </source>
</evidence>
<dbReference type="SMART" id="SM00382">
    <property type="entry name" value="AAA"/>
    <property type="match status" value="1"/>
</dbReference>
<name>A0ABW0EKU1_9PSEU</name>
<dbReference type="PANTHER" id="PTHR42711:SF19">
    <property type="entry name" value="DOXORUBICIN RESISTANCE ATP-BINDING PROTEIN DRRA"/>
    <property type="match status" value="1"/>
</dbReference>
<evidence type="ECO:0000256" key="3">
    <source>
        <dbReference type="ARBA" id="ARBA00022741"/>
    </source>
</evidence>
<proteinExistence type="predicted"/>
<dbReference type="GO" id="GO:0005524">
    <property type="term" value="F:ATP binding"/>
    <property type="evidence" value="ECO:0007669"/>
    <property type="project" value="UniProtKB-KW"/>
</dbReference>
<protein>
    <submittedName>
        <fullName evidence="7">ABC transporter ATP-binding protein</fullName>
    </submittedName>
</protein>
<evidence type="ECO:0000259" key="6">
    <source>
        <dbReference type="PROSITE" id="PS50893"/>
    </source>
</evidence>
<comment type="subcellular location">
    <subcellularLocation>
        <location evidence="1">Cell membrane</location>
        <topology evidence="1">Peripheral membrane protein</topology>
    </subcellularLocation>
</comment>
<evidence type="ECO:0000256" key="4">
    <source>
        <dbReference type="ARBA" id="ARBA00022840"/>
    </source>
</evidence>
<evidence type="ECO:0000313" key="8">
    <source>
        <dbReference type="Proteomes" id="UP001596157"/>
    </source>
</evidence>
<accession>A0ABW0EKU1</accession>
<dbReference type="Proteomes" id="UP001596157">
    <property type="component" value="Unassembled WGS sequence"/>
</dbReference>
<keyword evidence="2" id="KW-0813">Transport</keyword>